<evidence type="ECO:0000256" key="8">
    <source>
        <dbReference type="SAM" id="Phobius"/>
    </source>
</evidence>
<dbReference type="PANTHER" id="PTHR30576">
    <property type="entry name" value="COLANIC BIOSYNTHESIS UDP-GLUCOSE LIPID CARRIER TRANSFERASE"/>
    <property type="match status" value="1"/>
</dbReference>
<dbReference type="InterPro" id="IPR003362">
    <property type="entry name" value="Bact_transf"/>
</dbReference>
<gene>
    <name evidence="10" type="ORF">CKO28_19140</name>
</gene>
<evidence type="ECO:0000313" key="10">
    <source>
        <dbReference type="EMBL" id="MBK1670155.1"/>
    </source>
</evidence>
<dbReference type="Pfam" id="PF02397">
    <property type="entry name" value="Bac_transf"/>
    <property type="match status" value="1"/>
</dbReference>
<feature type="transmembrane region" description="Helical" evidence="8">
    <location>
        <begin position="107"/>
        <end position="127"/>
    </location>
</feature>
<proteinExistence type="inferred from homology"/>
<evidence type="ECO:0000256" key="6">
    <source>
        <dbReference type="ARBA" id="ARBA00023136"/>
    </source>
</evidence>
<keyword evidence="4 8" id="KW-0812">Transmembrane</keyword>
<feature type="transmembrane region" description="Helical" evidence="8">
    <location>
        <begin position="273"/>
        <end position="294"/>
    </location>
</feature>
<protein>
    <recommendedName>
        <fullName evidence="9">Bacterial sugar transferase domain-containing protein</fullName>
    </recommendedName>
</protein>
<organism evidence="10 11">
    <name type="scientific">Rhodovibrio sodomensis</name>
    <dbReference type="NCBI Taxonomy" id="1088"/>
    <lineage>
        <taxon>Bacteria</taxon>
        <taxon>Pseudomonadati</taxon>
        <taxon>Pseudomonadota</taxon>
        <taxon>Alphaproteobacteria</taxon>
        <taxon>Rhodospirillales</taxon>
        <taxon>Rhodovibrionaceae</taxon>
        <taxon>Rhodovibrio</taxon>
    </lineage>
</organism>
<sequence>MNTRVSWPLILLAAVELLLLIAAFGASTLLFNDWQGIADPFSAIGQRSVAIAVLVVLMLYAMGLYAWHVAKSYLDLLVRILLALALAFALYVLFAYAFGVLTLPFSAIAPGLSVSFIALALVHDAFLRIADLAHLKTHVLVLGTGTNAKRLEALENRGRASRYRIAAFIDIEDGENAVLPERIVASPGDLVDYVRRMGVDEIVLAPQDRRGSLPLESLVAVRLSGVPVTPYASFCERAEGAVPLEELKPSWFFEGTGFRTGSWHMAGKRVIDVTASLTLLALTFPILALTAFAIKLESPGPVFYTQRRVGQLDRPFTLYKFRSMRNDAERAGQVQWASQNDARVTRVGRIIRKSRIDEIPQALNVLKGEMSFVGPRPERPEFVELLAKEIPFYRERHCVKPGITGWAQLNYPYGASVEDARRKLAYDLFYIKHFTLMFDLSVALQTVRVVIWNAGAR</sequence>
<comment type="caution">
    <text evidence="10">The sequence shown here is derived from an EMBL/GenBank/DDBJ whole genome shotgun (WGS) entry which is preliminary data.</text>
</comment>
<dbReference type="NCBIfam" id="TIGR03025">
    <property type="entry name" value="EPS_sugtrans"/>
    <property type="match status" value="1"/>
</dbReference>
<dbReference type="InterPro" id="IPR017464">
    <property type="entry name" value="Sugar_tfrase_EpsB_2"/>
</dbReference>
<evidence type="ECO:0000256" key="4">
    <source>
        <dbReference type="ARBA" id="ARBA00022692"/>
    </source>
</evidence>
<evidence type="ECO:0000256" key="5">
    <source>
        <dbReference type="ARBA" id="ARBA00022989"/>
    </source>
</evidence>
<evidence type="ECO:0000259" key="9">
    <source>
        <dbReference type="Pfam" id="PF02397"/>
    </source>
</evidence>
<keyword evidence="6 8" id="KW-0472">Membrane</keyword>
<evidence type="ECO:0000256" key="2">
    <source>
        <dbReference type="ARBA" id="ARBA00006464"/>
    </source>
</evidence>
<keyword evidence="5 8" id="KW-1133">Transmembrane helix</keyword>
<dbReference type="EMBL" id="NRRL01000077">
    <property type="protein sequence ID" value="MBK1670155.1"/>
    <property type="molecule type" value="Genomic_DNA"/>
</dbReference>
<evidence type="ECO:0000313" key="11">
    <source>
        <dbReference type="Proteomes" id="UP001296873"/>
    </source>
</evidence>
<dbReference type="PANTHER" id="PTHR30576:SF0">
    <property type="entry name" value="UNDECAPRENYL-PHOSPHATE N-ACETYLGALACTOSAMINYL 1-PHOSPHATE TRANSFERASE-RELATED"/>
    <property type="match status" value="1"/>
</dbReference>
<reference evidence="10 11" key="1">
    <citation type="journal article" date="2020" name="Microorganisms">
        <title>Osmotic Adaptation and Compatible Solute Biosynthesis of Phototrophic Bacteria as Revealed from Genome Analyses.</title>
        <authorList>
            <person name="Imhoff J.F."/>
            <person name="Rahn T."/>
            <person name="Kunzel S."/>
            <person name="Keller A."/>
            <person name="Neulinger S.C."/>
        </authorList>
    </citation>
    <scope>NUCLEOTIDE SEQUENCE [LARGE SCALE GENOMIC DNA]</scope>
    <source>
        <strain evidence="10 11">DSM 9895</strain>
    </source>
</reference>
<accession>A0ABS1DI51</accession>
<dbReference type="InterPro" id="IPR017475">
    <property type="entry name" value="EPS_sugar_tfrase"/>
</dbReference>
<comment type="subcellular location">
    <subcellularLocation>
        <location evidence="1">Membrane</location>
        <topology evidence="1">Multi-pass membrane protein</topology>
    </subcellularLocation>
</comment>
<comment type="similarity">
    <text evidence="2">Belongs to the bacterial sugar transferase family.</text>
</comment>
<feature type="transmembrane region" description="Helical" evidence="8">
    <location>
        <begin position="80"/>
        <end position="101"/>
    </location>
</feature>
<feature type="transmembrane region" description="Helical" evidence="8">
    <location>
        <begin position="49"/>
        <end position="68"/>
    </location>
</feature>
<dbReference type="Proteomes" id="UP001296873">
    <property type="component" value="Unassembled WGS sequence"/>
</dbReference>
<evidence type="ECO:0000256" key="7">
    <source>
        <dbReference type="ARBA" id="ARBA00023169"/>
    </source>
</evidence>
<keyword evidence="7" id="KW-0270">Exopolysaccharide synthesis</keyword>
<keyword evidence="3" id="KW-0808">Transferase</keyword>
<name>A0ABS1DI51_9PROT</name>
<evidence type="ECO:0000256" key="3">
    <source>
        <dbReference type="ARBA" id="ARBA00022679"/>
    </source>
</evidence>
<keyword evidence="11" id="KW-1185">Reference proteome</keyword>
<evidence type="ECO:0000256" key="1">
    <source>
        <dbReference type="ARBA" id="ARBA00004141"/>
    </source>
</evidence>
<dbReference type="NCBIfam" id="TIGR03013">
    <property type="entry name" value="EpsB_2"/>
    <property type="match status" value="1"/>
</dbReference>
<feature type="domain" description="Bacterial sugar transferase" evidence="9">
    <location>
        <begin position="268"/>
        <end position="451"/>
    </location>
</feature>